<dbReference type="Gene3D" id="1.25.10.10">
    <property type="entry name" value="Leucine-rich Repeat Variant"/>
    <property type="match status" value="2"/>
</dbReference>
<dbReference type="EMBL" id="KL367686">
    <property type="protein sequence ID" value="KFD60204.1"/>
    <property type="molecule type" value="Genomic_DNA"/>
</dbReference>
<dbReference type="Proteomes" id="UP000030758">
    <property type="component" value="Unassembled WGS sequence"/>
</dbReference>
<dbReference type="InterPro" id="IPR034085">
    <property type="entry name" value="TOG"/>
</dbReference>
<dbReference type="SMART" id="SM01349">
    <property type="entry name" value="TOG"/>
    <property type="match status" value="2"/>
</dbReference>
<dbReference type="GO" id="GO:0051010">
    <property type="term" value="F:microtubule plus-end binding"/>
    <property type="evidence" value="ECO:0007669"/>
    <property type="project" value="InterPro"/>
</dbReference>
<evidence type="ECO:0000313" key="3">
    <source>
        <dbReference type="EMBL" id="KFD50283.1"/>
    </source>
</evidence>
<dbReference type="InterPro" id="IPR045110">
    <property type="entry name" value="XMAP215"/>
</dbReference>
<dbReference type="GO" id="GO:0046785">
    <property type="term" value="P:microtubule polymerization"/>
    <property type="evidence" value="ECO:0007669"/>
    <property type="project" value="InterPro"/>
</dbReference>
<keyword evidence="5" id="KW-1185">Reference proteome</keyword>
<dbReference type="EMBL" id="KL363255">
    <property type="protein sequence ID" value="KFD50283.1"/>
    <property type="molecule type" value="Genomic_DNA"/>
</dbReference>
<evidence type="ECO:0000313" key="4">
    <source>
        <dbReference type="EMBL" id="KFD60204.1"/>
    </source>
</evidence>
<sequence>MHGSKGGMALARSEPVKTQSAEAVDVVKLLPPSFHDDLKSNSWNVRINAVEKLLKLLDANPLLDPKACYGSVISELAELISKESNPGVVAVAAKCITALARSLKRKLPLLPRILLPAVCFRLKDKKPLVVSALAEALDAIMETTSMEASCCFVAEALESKYIGVKAQTALMLSRYFVHVGSSVFSCAKSIRLILDDLVKLSSDSDAAVRNAALTALGAAKAVVADTESVLYMEAIAPIKDDRPKMNKILMQEDCCRKDMEEKNEVREELAPGKRGAENLSCQNGNLKPTEVKADSFTMPDNTVPDETHHETPEKENLNAAARHDSNVAVVKQKLPESPYMATNKEPVLSVSTFVESQSFLCSLSDSRCQSSLCIISQWTHERPTDLVITELRSRMTVVCKLSLFGLLWSEDLNERCSGIDHLMQPHEMAKDTFILGRGLFLKWSCVQLYANYFPLQSHALKLIRSILETYIDRDESLSDSDAECLLPHVLYLFESENRAVRIQVRELTVFIAKVYPYDIILRLLTDALARSTNDVFMSECINIMRVFLNVNPLDYVVPQVLNFLVSYLKHKSAIVRNASANAFISVYARNVYDHEDLHQYTAIIPDILDRLDEYKKMNMVESVIFDDLYNDCPFKDNYPRV</sequence>
<dbReference type="SUPFAM" id="SSF48371">
    <property type="entry name" value="ARM repeat"/>
    <property type="match status" value="1"/>
</dbReference>
<name>A0A085MSK8_9BILA</name>
<dbReference type="AlphaFoldDB" id="A0A085MSK8"/>
<feature type="domain" description="TOG" evidence="2">
    <location>
        <begin position="390"/>
        <end position="619"/>
    </location>
</feature>
<organism evidence="4">
    <name type="scientific">Trichuris suis</name>
    <name type="common">pig whipworm</name>
    <dbReference type="NCBI Taxonomy" id="68888"/>
    <lineage>
        <taxon>Eukaryota</taxon>
        <taxon>Metazoa</taxon>
        <taxon>Ecdysozoa</taxon>
        <taxon>Nematoda</taxon>
        <taxon>Enoplea</taxon>
        <taxon>Dorylaimia</taxon>
        <taxon>Trichinellida</taxon>
        <taxon>Trichuridae</taxon>
        <taxon>Trichuris</taxon>
    </lineage>
</organism>
<evidence type="ECO:0000256" key="1">
    <source>
        <dbReference type="SAM" id="MobiDB-lite"/>
    </source>
</evidence>
<feature type="domain" description="TOG" evidence="2">
    <location>
        <begin position="19"/>
        <end position="247"/>
    </location>
</feature>
<dbReference type="GO" id="GO:0007051">
    <property type="term" value="P:spindle organization"/>
    <property type="evidence" value="ECO:0007669"/>
    <property type="project" value="InterPro"/>
</dbReference>
<proteinExistence type="predicted"/>
<gene>
    <name evidence="3" type="ORF">M513_08783</name>
    <name evidence="4" type="ORF">M514_08783</name>
</gene>
<reference evidence="4 5" key="1">
    <citation type="journal article" date="2014" name="Nat. Genet.">
        <title>Genome and transcriptome of the porcine whipworm Trichuris suis.</title>
        <authorList>
            <person name="Jex A.R."/>
            <person name="Nejsum P."/>
            <person name="Schwarz E.M."/>
            <person name="Hu L."/>
            <person name="Young N.D."/>
            <person name="Hall R.S."/>
            <person name="Korhonen P.K."/>
            <person name="Liao S."/>
            <person name="Thamsborg S."/>
            <person name="Xia J."/>
            <person name="Xu P."/>
            <person name="Wang S."/>
            <person name="Scheerlinck J.P."/>
            <person name="Hofmann A."/>
            <person name="Sternberg P.W."/>
            <person name="Wang J."/>
            <person name="Gasser R.B."/>
        </authorList>
    </citation>
    <scope>NUCLEOTIDE SEQUENCE [LARGE SCALE GENOMIC DNA]</scope>
    <source>
        <strain evidence="4">DCEP-RM93F</strain>
        <strain evidence="3">DCEP-RM93M</strain>
    </source>
</reference>
<dbReference type="GO" id="GO:0061863">
    <property type="term" value="F:microtubule plus end polymerase"/>
    <property type="evidence" value="ECO:0007669"/>
    <property type="project" value="InterPro"/>
</dbReference>
<dbReference type="Proteomes" id="UP000030764">
    <property type="component" value="Unassembled WGS sequence"/>
</dbReference>
<dbReference type="InterPro" id="IPR016024">
    <property type="entry name" value="ARM-type_fold"/>
</dbReference>
<dbReference type="PANTHER" id="PTHR12609">
    <property type="entry name" value="MICROTUBULE ASSOCIATED PROTEIN XMAP215"/>
    <property type="match status" value="1"/>
</dbReference>
<dbReference type="GO" id="GO:0030951">
    <property type="term" value="P:establishment or maintenance of microtubule cytoskeleton polarity"/>
    <property type="evidence" value="ECO:0007669"/>
    <property type="project" value="InterPro"/>
</dbReference>
<feature type="region of interest" description="Disordered" evidence="1">
    <location>
        <begin position="260"/>
        <end position="313"/>
    </location>
</feature>
<accession>A0A085MSK8</accession>
<feature type="compositionally biased region" description="Basic and acidic residues" evidence="1">
    <location>
        <begin position="260"/>
        <end position="276"/>
    </location>
</feature>
<evidence type="ECO:0000313" key="5">
    <source>
        <dbReference type="Proteomes" id="UP000030764"/>
    </source>
</evidence>
<evidence type="ECO:0000259" key="2">
    <source>
        <dbReference type="SMART" id="SM01349"/>
    </source>
</evidence>
<dbReference type="InterPro" id="IPR011989">
    <property type="entry name" value="ARM-like"/>
</dbReference>
<protein>
    <recommendedName>
        <fullName evidence="2">TOG domain-containing protein</fullName>
    </recommendedName>
</protein>